<protein>
    <submittedName>
        <fullName evidence="1">Uncharacterized protein</fullName>
    </submittedName>
</protein>
<dbReference type="RefSeq" id="WP_000116042.1">
    <property type="nucleotide sequence ID" value="NZ_CFBD01000002.1"/>
</dbReference>
<accession>A0A4J1T876</accession>
<sequence length="372" mass="43756">MSVQKTKNTLNEPLKTLLDEYHDKVGKINNSSELFDIYSPWNNFNIEKMIESFNKALQSNSNNFSWLDIEEDLPKSTDVDIKYGLPNHIKGNIDEATLFLCLVNPNIDEVKTEKKDVGIHTYYKKAREMESGDDSLNILNDKGKLRIDPKVYIKEHILDVRETSSILYNELQIVKQTRSYKDTYYLGHYLPHFIKEFLNKKGSFKNVIHNLTDEWDELEKMSKKIANLEAFPFRSQNPNYTYKSNKRATNFTNLLIESDSKVNLLSARVIIWRIVKHLESSQHKPAFILRRFNTFWLPTISKVLEQDLNFTKEEINQIINALDEEYFFTVRKKDYNGQSGYFGRNFCKNNERISNSSFKHLVQETLGEYVKK</sequence>
<evidence type="ECO:0000313" key="1">
    <source>
        <dbReference type="EMBL" id="VNP28910.1"/>
    </source>
</evidence>
<dbReference type="EMBL" id="CAATGB010000011">
    <property type="protein sequence ID" value="VNP28910.1"/>
    <property type="molecule type" value="Genomic_DNA"/>
</dbReference>
<gene>
    <name evidence="1" type="ORF">SAMEA2467332_01508</name>
</gene>
<proteinExistence type="predicted"/>
<reference evidence="1" key="1">
    <citation type="submission" date="2019-04" db="EMBL/GenBank/DDBJ databases">
        <authorList>
            <consortium name="Pathogen Informatics"/>
        </authorList>
    </citation>
    <scope>NUCLEOTIDE SEQUENCE</scope>
    <source>
        <strain evidence="1">GPSC16</strain>
    </source>
</reference>
<organism evidence="1">
    <name type="scientific">Streptococcus pneumoniae</name>
    <dbReference type="NCBI Taxonomy" id="1313"/>
    <lineage>
        <taxon>Bacteria</taxon>
        <taxon>Bacillati</taxon>
        <taxon>Bacillota</taxon>
        <taxon>Bacilli</taxon>
        <taxon>Lactobacillales</taxon>
        <taxon>Streptococcaceae</taxon>
        <taxon>Streptococcus</taxon>
    </lineage>
</organism>
<name>A0A4J1T876_STREE</name>
<dbReference type="AlphaFoldDB" id="A0A4J1T876"/>